<dbReference type="Pfam" id="PF02656">
    <property type="entry name" value="DUF202"/>
    <property type="match status" value="1"/>
</dbReference>
<organism evidence="7 8">
    <name type="scientific">Cristinia sonorae</name>
    <dbReference type="NCBI Taxonomy" id="1940300"/>
    <lineage>
        <taxon>Eukaryota</taxon>
        <taxon>Fungi</taxon>
        <taxon>Dikarya</taxon>
        <taxon>Basidiomycota</taxon>
        <taxon>Agaricomycotina</taxon>
        <taxon>Agaricomycetes</taxon>
        <taxon>Agaricomycetidae</taxon>
        <taxon>Agaricales</taxon>
        <taxon>Pleurotineae</taxon>
        <taxon>Stephanosporaceae</taxon>
        <taxon>Cristinia</taxon>
    </lineage>
</organism>
<evidence type="ECO:0000256" key="1">
    <source>
        <dbReference type="ARBA" id="ARBA00004127"/>
    </source>
</evidence>
<gene>
    <name evidence="7" type="ORF">BXZ70DRAFT_1009845</name>
</gene>
<keyword evidence="4 5" id="KW-0472">Membrane</keyword>
<dbReference type="GO" id="GO:0033254">
    <property type="term" value="C:vacuolar transporter chaperone complex"/>
    <property type="evidence" value="ECO:0007669"/>
    <property type="project" value="TreeGrafter"/>
</dbReference>
<evidence type="ECO:0000256" key="5">
    <source>
        <dbReference type="SAM" id="Phobius"/>
    </source>
</evidence>
<dbReference type="PANTHER" id="PTHR46140">
    <property type="entry name" value="VACUOLAR TRANSPORTER CHAPERONE 1-RELATED"/>
    <property type="match status" value="1"/>
</dbReference>
<evidence type="ECO:0000313" key="8">
    <source>
        <dbReference type="Proteomes" id="UP000813824"/>
    </source>
</evidence>
<keyword evidence="2 5" id="KW-0812">Transmembrane</keyword>
<comment type="caution">
    <text evidence="7">The sequence shown here is derived from an EMBL/GenBank/DDBJ whole genome shotgun (WGS) entry which is preliminary data.</text>
</comment>
<dbReference type="OrthoDB" id="2243669at2759"/>
<dbReference type="EMBL" id="JAEVFJ010000024">
    <property type="protein sequence ID" value="KAH8094901.1"/>
    <property type="molecule type" value="Genomic_DNA"/>
</dbReference>
<feature type="transmembrane region" description="Helical" evidence="5">
    <location>
        <begin position="33"/>
        <end position="53"/>
    </location>
</feature>
<dbReference type="Proteomes" id="UP000813824">
    <property type="component" value="Unassembled WGS sequence"/>
</dbReference>
<protein>
    <submittedName>
        <fullName evidence="7">Vacuolar transporter chaperone 1</fullName>
    </submittedName>
</protein>
<evidence type="ECO:0000259" key="6">
    <source>
        <dbReference type="Pfam" id="PF02656"/>
    </source>
</evidence>
<feature type="transmembrane region" description="Helical" evidence="5">
    <location>
        <begin position="60"/>
        <end position="78"/>
    </location>
</feature>
<feature type="transmembrane region" description="Helical" evidence="5">
    <location>
        <begin position="124"/>
        <end position="142"/>
    </location>
</feature>
<dbReference type="GO" id="GO:0000329">
    <property type="term" value="C:fungal-type vacuole membrane"/>
    <property type="evidence" value="ECO:0007669"/>
    <property type="project" value="TreeGrafter"/>
</dbReference>
<keyword evidence="8" id="KW-1185">Reference proteome</keyword>
<sequence>MSTQPLLQRTAAKRIALPVKVEPKVSFANERTFLSWLHFTVVLGGLAVGLLNFGDKVGRISAAMFSVVGMFSPAISVRKLAPDFSLHHVAIAVMIYALWTYHWRANSIRTGSRGPYDDRIGPTILCVALLVAIIVNFVLRFTDSAN</sequence>
<name>A0A8K0XN12_9AGAR</name>
<evidence type="ECO:0000313" key="7">
    <source>
        <dbReference type="EMBL" id="KAH8094901.1"/>
    </source>
</evidence>
<keyword evidence="3 5" id="KW-1133">Transmembrane helix</keyword>
<dbReference type="GO" id="GO:0012505">
    <property type="term" value="C:endomembrane system"/>
    <property type="evidence" value="ECO:0007669"/>
    <property type="project" value="UniProtKB-SubCell"/>
</dbReference>
<dbReference type="PANTHER" id="PTHR46140:SF1">
    <property type="entry name" value="VACUOLAR TRANSPORTER CHAPERONE COMPLEX SUBUNIT 4-RELATED"/>
    <property type="match status" value="1"/>
</dbReference>
<comment type="subcellular location">
    <subcellularLocation>
        <location evidence="1">Endomembrane system</location>
        <topology evidence="1">Multi-pass membrane protein</topology>
    </subcellularLocation>
</comment>
<dbReference type="InterPro" id="IPR003807">
    <property type="entry name" value="DUF202"/>
</dbReference>
<evidence type="ECO:0000256" key="2">
    <source>
        <dbReference type="ARBA" id="ARBA00022692"/>
    </source>
</evidence>
<dbReference type="AlphaFoldDB" id="A0A8K0XN12"/>
<reference evidence="7" key="1">
    <citation type="journal article" date="2021" name="New Phytol.">
        <title>Evolutionary innovations through gain and loss of genes in the ectomycorrhizal Boletales.</title>
        <authorList>
            <person name="Wu G."/>
            <person name="Miyauchi S."/>
            <person name="Morin E."/>
            <person name="Kuo A."/>
            <person name="Drula E."/>
            <person name="Varga T."/>
            <person name="Kohler A."/>
            <person name="Feng B."/>
            <person name="Cao Y."/>
            <person name="Lipzen A."/>
            <person name="Daum C."/>
            <person name="Hundley H."/>
            <person name="Pangilinan J."/>
            <person name="Johnson J."/>
            <person name="Barry K."/>
            <person name="LaButti K."/>
            <person name="Ng V."/>
            <person name="Ahrendt S."/>
            <person name="Min B."/>
            <person name="Choi I.G."/>
            <person name="Park H."/>
            <person name="Plett J.M."/>
            <person name="Magnuson J."/>
            <person name="Spatafora J.W."/>
            <person name="Nagy L.G."/>
            <person name="Henrissat B."/>
            <person name="Grigoriev I.V."/>
            <person name="Yang Z.L."/>
            <person name="Xu J."/>
            <person name="Martin F.M."/>
        </authorList>
    </citation>
    <scope>NUCLEOTIDE SEQUENCE</scope>
    <source>
        <strain evidence="7">KKN 215</strain>
    </source>
</reference>
<evidence type="ECO:0000256" key="3">
    <source>
        <dbReference type="ARBA" id="ARBA00022989"/>
    </source>
</evidence>
<evidence type="ECO:0000256" key="4">
    <source>
        <dbReference type="ARBA" id="ARBA00023136"/>
    </source>
</evidence>
<accession>A0A8K0XN12</accession>
<feature type="transmembrane region" description="Helical" evidence="5">
    <location>
        <begin position="84"/>
        <end position="103"/>
    </location>
</feature>
<proteinExistence type="predicted"/>
<dbReference type="InterPro" id="IPR051572">
    <property type="entry name" value="VTC_Complex_Subunit"/>
</dbReference>
<feature type="domain" description="DUF202" evidence="6">
    <location>
        <begin position="24"/>
        <end position="78"/>
    </location>
</feature>